<feature type="compositionally biased region" description="Basic and acidic residues" evidence="1">
    <location>
        <begin position="206"/>
        <end position="274"/>
    </location>
</feature>
<gene>
    <name evidence="2" type="ORF">PLEPLA_LOCUS12743</name>
</gene>
<feature type="region of interest" description="Disordered" evidence="1">
    <location>
        <begin position="188"/>
        <end position="274"/>
    </location>
</feature>
<dbReference type="Proteomes" id="UP001153269">
    <property type="component" value="Unassembled WGS sequence"/>
</dbReference>
<dbReference type="AlphaFoldDB" id="A0A9N7YAY0"/>
<dbReference type="EMBL" id="CADEAL010000757">
    <property type="protein sequence ID" value="CAB1424815.1"/>
    <property type="molecule type" value="Genomic_DNA"/>
</dbReference>
<accession>A0A9N7YAY0</accession>
<name>A0A9N7YAY0_PLEPL</name>
<keyword evidence="3" id="KW-1185">Reference proteome</keyword>
<protein>
    <submittedName>
        <fullName evidence="2">Uncharacterized protein</fullName>
    </submittedName>
</protein>
<sequence>MSRRVRDTISSVKALQRKIKMMAEQNMEMEMKANQQEALFHANQVAGTSVVREVAVSPELVEHAPVRAESRGATPDIRMSSYKSRATSLLFNLKDNRKRVKNTYSPTKFKQPSVQEPRDTVIDIPDYPRSRHSVHTAASTIALNQVKDKQLAEVNAGQATAEISKVELAKVQHRAQVEPPKAESARLNLAGQTGSEKVKAQQAKAELTERERDNPAKMEEKKKGEQREKPRVKHPEHAREEQRMAREQKITEEPRNKKEEAVAMHMKEEQSIDT</sequence>
<evidence type="ECO:0000256" key="1">
    <source>
        <dbReference type="SAM" id="MobiDB-lite"/>
    </source>
</evidence>
<evidence type="ECO:0000313" key="2">
    <source>
        <dbReference type="EMBL" id="CAB1424815.1"/>
    </source>
</evidence>
<proteinExistence type="predicted"/>
<evidence type="ECO:0000313" key="3">
    <source>
        <dbReference type="Proteomes" id="UP001153269"/>
    </source>
</evidence>
<comment type="caution">
    <text evidence="2">The sequence shown here is derived from an EMBL/GenBank/DDBJ whole genome shotgun (WGS) entry which is preliminary data.</text>
</comment>
<organism evidence="2 3">
    <name type="scientific">Pleuronectes platessa</name>
    <name type="common">European plaice</name>
    <dbReference type="NCBI Taxonomy" id="8262"/>
    <lineage>
        <taxon>Eukaryota</taxon>
        <taxon>Metazoa</taxon>
        <taxon>Chordata</taxon>
        <taxon>Craniata</taxon>
        <taxon>Vertebrata</taxon>
        <taxon>Euteleostomi</taxon>
        <taxon>Actinopterygii</taxon>
        <taxon>Neopterygii</taxon>
        <taxon>Teleostei</taxon>
        <taxon>Neoteleostei</taxon>
        <taxon>Acanthomorphata</taxon>
        <taxon>Carangaria</taxon>
        <taxon>Pleuronectiformes</taxon>
        <taxon>Pleuronectoidei</taxon>
        <taxon>Pleuronectidae</taxon>
        <taxon>Pleuronectes</taxon>
    </lineage>
</organism>
<reference evidence="2" key="1">
    <citation type="submission" date="2020-03" db="EMBL/GenBank/DDBJ databases">
        <authorList>
            <person name="Weist P."/>
        </authorList>
    </citation>
    <scope>NUCLEOTIDE SEQUENCE</scope>
</reference>